<evidence type="ECO:0000256" key="13">
    <source>
        <dbReference type="HAMAP-Rule" id="MF_00111"/>
    </source>
</evidence>
<dbReference type="InterPro" id="IPR013792">
    <property type="entry name" value="RNA3'P_cycl/enolpyr_Trfase_a/b"/>
</dbReference>
<dbReference type="Gene3D" id="3.65.10.10">
    <property type="entry name" value="Enolpyruvate transferase domain"/>
    <property type="match status" value="2"/>
</dbReference>
<dbReference type="CDD" id="cd01555">
    <property type="entry name" value="UdpNAET"/>
    <property type="match status" value="1"/>
</dbReference>
<accession>A0A418YJ18</accession>
<evidence type="ECO:0000256" key="11">
    <source>
        <dbReference type="ARBA" id="ARBA00038367"/>
    </source>
</evidence>
<dbReference type="GO" id="GO:0019277">
    <property type="term" value="P:UDP-N-acetylgalactosamine biosynthetic process"/>
    <property type="evidence" value="ECO:0007669"/>
    <property type="project" value="InterPro"/>
</dbReference>
<dbReference type="GO" id="GO:0008760">
    <property type="term" value="F:UDP-N-acetylglucosamine 1-carboxyvinyltransferase activity"/>
    <property type="evidence" value="ECO:0007669"/>
    <property type="project" value="UniProtKB-UniRule"/>
</dbReference>
<evidence type="ECO:0000256" key="12">
    <source>
        <dbReference type="ARBA" id="ARBA00047527"/>
    </source>
</evidence>
<dbReference type="InterPro" id="IPR005750">
    <property type="entry name" value="UDP_GlcNAc_COvinyl_MurA"/>
</dbReference>
<dbReference type="NCBIfam" id="TIGR01072">
    <property type="entry name" value="murA"/>
    <property type="match status" value="1"/>
</dbReference>
<reference evidence="15 16" key="1">
    <citation type="submission" date="2018-09" db="EMBL/GenBank/DDBJ databases">
        <authorList>
            <person name="Wang F."/>
        </authorList>
    </citation>
    <scope>NUCLEOTIDE SEQUENCE [LARGE SCALE GENOMIC DNA]</scope>
    <source>
        <strain evidence="15 16">PLHSC7-2</strain>
    </source>
</reference>
<feature type="modified residue" description="2-(S-cysteinyl)pyruvic acid O-phosphothioketal" evidence="13">
    <location>
        <position position="116"/>
    </location>
</feature>
<comment type="subcellular location">
    <subcellularLocation>
        <location evidence="1 13">Cytoplasm</location>
    </subcellularLocation>
</comment>
<comment type="catalytic activity">
    <reaction evidence="12 13">
        <text>phosphoenolpyruvate + UDP-N-acetyl-alpha-D-glucosamine = UDP-N-acetyl-3-O-(1-carboxyvinyl)-alpha-D-glucosamine + phosphate</text>
        <dbReference type="Rhea" id="RHEA:18681"/>
        <dbReference type="ChEBI" id="CHEBI:43474"/>
        <dbReference type="ChEBI" id="CHEBI:57705"/>
        <dbReference type="ChEBI" id="CHEBI:58702"/>
        <dbReference type="ChEBI" id="CHEBI:68483"/>
        <dbReference type="EC" id="2.5.1.7"/>
    </reaction>
</comment>
<evidence type="ECO:0000256" key="4">
    <source>
        <dbReference type="ARBA" id="ARBA00022618"/>
    </source>
</evidence>
<keyword evidence="9 13" id="KW-0961">Cell wall biogenesis/degradation</keyword>
<dbReference type="PANTHER" id="PTHR43783">
    <property type="entry name" value="UDP-N-ACETYLGLUCOSAMINE 1-CARBOXYVINYLTRANSFERASE"/>
    <property type="match status" value="1"/>
</dbReference>
<evidence type="ECO:0000256" key="5">
    <source>
        <dbReference type="ARBA" id="ARBA00022679"/>
    </source>
</evidence>
<keyword evidence="6 13" id="KW-0133">Cell shape</keyword>
<keyword evidence="8 13" id="KW-0131">Cell cycle</keyword>
<feature type="binding site" evidence="13">
    <location>
        <position position="305"/>
    </location>
    <ligand>
        <name>UDP-N-acetyl-alpha-D-glucosamine</name>
        <dbReference type="ChEBI" id="CHEBI:57705"/>
    </ligand>
</feature>
<name>A0A418YJ18_9GAMM</name>
<dbReference type="InterPro" id="IPR001986">
    <property type="entry name" value="Enolpyruvate_Tfrase_dom"/>
</dbReference>
<dbReference type="InterPro" id="IPR050068">
    <property type="entry name" value="MurA_subfamily"/>
</dbReference>
<evidence type="ECO:0000256" key="10">
    <source>
        <dbReference type="ARBA" id="ARBA00023317"/>
    </source>
</evidence>
<dbReference type="FunFam" id="3.65.10.10:FF:000001">
    <property type="entry name" value="UDP-N-acetylglucosamine 1-carboxyvinyltransferase"/>
    <property type="match status" value="1"/>
</dbReference>
<dbReference type="PANTHER" id="PTHR43783:SF1">
    <property type="entry name" value="UDP-N-ACETYLGLUCOSAMINE 1-CARBOXYVINYLTRANSFERASE"/>
    <property type="match status" value="1"/>
</dbReference>
<evidence type="ECO:0000313" key="15">
    <source>
        <dbReference type="EMBL" id="RJG50607.1"/>
    </source>
</evidence>
<protein>
    <recommendedName>
        <fullName evidence="13">UDP-N-acetylglucosamine 1-carboxyvinyltransferase</fullName>
        <ecNumber evidence="13">2.5.1.7</ecNumber>
    </recommendedName>
    <alternativeName>
        <fullName evidence="13">Enoylpyruvate transferase</fullName>
    </alternativeName>
    <alternativeName>
        <fullName evidence="13">UDP-N-acetylglucosamine enolpyruvyl transferase</fullName>
        <shortName evidence="13">EPT</shortName>
    </alternativeName>
</protein>
<dbReference type="UniPathway" id="UPA00219"/>
<dbReference type="GO" id="GO:0005737">
    <property type="term" value="C:cytoplasm"/>
    <property type="evidence" value="ECO:0007669"/>
    <property type="project" value="UniProtKB-SubCell"/>
</dbReference>
<dbReference type="OrthoDB" id="9803760at2"/>
<feature type="binding site" evidence="13">
    <location>
        <begin position="22"/>
        <end position="23"/>
    </location>
    <ligand>
        <name>phosphoenolpyruvate</name>
        <dbReference type="ChEBI" id="CHEBI:58702"/>
    </ligand>
</feature>
<dbReference type="SUPFAM" id="SSF55205">
    <property type="entry name" value="EPT/RTPC-like"/>
    <property type="match status" value="1"/>
</dbReference>
<dbReference type="InterPro" id="IPR036968">
    <property type="entry name" value="Enolpyruvate_Tfrase_sf"/>
</dbReference>
<keyword evidence="7 13" id="KW-0573">Peptidoglycan synthesis</keyword>
<evidence type="ECO:0000256" key="2">
    <source>
        <dbReference type="ARBA" id="ARBA00004752"/>
    </source>
</evidence>
<evidence type="ECO:0000256" key="8">
    <source>
        <dbReference type="ARBA" id="ARBA00023306"/>
    </source>
</evidence>
<evidence type="ECO:0000313" key="16">
    <source>
        <dbReference type="Proteomes" id="UP000283255"/>
    </source>
</evidence>
<gene>
    <name evidence="13 15" type="primary">murA</name>
    <name evidence="15" type="ORF">D1Z90_03810</name>
</gene>
<keyword evidence="16" id="KW-1185">Reference proteome</keyword>
<comment type="function">
    <text evidence="13">Cell wall formation. Adds enolpyruvyl to UDP-N-acetylglucosamine.</text>
</comment>
<evidence type="ECO:0000256" key="3">
    <source>
        <dbReference type="ARBA" id="ARBA00022490"/>
    </source>
</evidence>
<feature type="binding site" evidence="13">
    <location>
        <begin position="121"/>
        <end position="125"/>
    </location>
    <ligand>
        <name>UDP-N-acetyl-alpha-D-glucosamine</name>
        <dbReference type="ChEBI" id="CHEBI:57705"/>
    </ligand>
</feature>
<keyword evidence="3 13" id="KW-0963">Cytoplasm</keyword>
<dbReference type="RefSeq" id="WP_119909408.1">
    <property type="nucleotide sequence ID" value="NZ_QZCH01000002.1"/>
</dbReference>
<comment type="similarity">
    <text evidence="11 13">Belongs to the EPSP synthase family. MurA subfamily.</text>
</comment>
<proteinExistence type="inferred from homology"/>
<dbReference type="GO" id="GO:0071555">
    <property type="term" value="P:cell wall organization"/>
    <property type="evidence" value="ECO:0007669"/>
    <property type="project" value="UniProtKB-KW"/>
</dbReference>
<evidence type="ECO:0000256" key="1">
    <source>
        <dbReference type="ARBA" id="ARBA00004496"/>
    </source>
</evidence>
<dbReference type="AlphaFoldDB" id="A0A418YJ18"/>
<evidence type="ECO:0000256" key="9">
    <source>
        <dbReference type="ARBA" id="ARBA00023316"/>
    </source>
</evidence>
<comment type="caution">
    <text evidence="13">Lacks conserved residue(s) required for the propagation of feature annotation.</text>
</comment>
<comment type="pathway">
    <text evidence="2 13">Cell wall biogenesis; peptidoglycan biosynthesis.</text>
</comment>
<sequence length="429" mass="45605">MESYLVHPSGPLTGSINISGAKNAVLPLMAATLLCRGVSTIDNVPQLDDVNTMADLLRHLGAKVNHQHQTLTIDSRACTHHKAPYHLVSKMRASIYVLGPLLARLGKASVAMPGGCAWGPRPVDLHIKAMQSLAAQVHLEHGNIHAHSGRLQGADFSFTTVSVGATANMLMAAVLAKGTTRLFNAAIEPEIDNLIDQLNAMGAQVFGKGSHTLVIEGVETLQAARISAIPDRIEAGTYLIAAAITQGAITLQQVEPKHLKALTNKLIAAGAQISSGENSISINASKRPLKAISVTTGPYPLFATDLQPQWLALVASLKGAAQVKETIYHDRFQHIPEFVRLGAKIRLQGNIAAIIGNPELSGAQVKASDLRAGAALILLGLIAQGHTQVHDIYHLDRGYHDLPQKLSQLGGTIQRLGKEPSIQPIRLCG</sequence>
<dbReference type="GO" id="GO:0051301">
    <property type="term" value="P:cell division"/>
    <property type="evidence" value="ECO:0007669"/>
    <property type="project" value="UniProtKB-KW"/>
</dbReference>
<dbReference type="GO" id="GO:0008360">
    <property type="term" value="P:regulation of cell shape"/>
    <property type="evidence" value="ECO:0007669"/>
    <property type="project" value="UniProtKB-KW"/>
</dbReference>
<comment type="caution">
    <text evidence="15">The sequence shown here is derived from an EMBL/GenBank/DDBJ whole genome shotgun (WGS) entry which is preliminary data.</text>
</comment>
<dbReference type="GO" id="GO:0009252">
    <property type="term" value="P:peptidoglycan biosynthetic process"/>
    <property type="evidence" value="ECO:0007669"/>
    <property type="project" value="UniProtKB-UniRule"/>
</dbReference>
<feature type="binding site" evidence="13">
    <location>
        <position position="327"/>
    </location>
    <ligand>
        <name>UDP-N-acetyl-alpha-D-glucosamine</name>
        <dbReference type="ChEBI" id="CHEBI:57705"/>
    </ligand>
</feature>
<keyword evidence="10 13" id="KW-0670">Pyruvate</keyword>
<dbReference type="NCBIfam" id="NF006873">
    <property type="entry name" value="PRK09369.1"/>
    <property type="match status" value="1"/>
</dbReference>
<dbReference type="Proteomes" id="UP000283255">
    <property type="component" value="Unassembled WGS sequence"/>
</dbReference>
<evidence type="ECO:0000259" key="14">
    <source>
        <dbReference type="Pfam" id="PF00275"/>
    </source>
</evidence>
<feature type="active site" description="Proton donor" evidence="13">
    <location>
        <position position="116"/>
    </location>
</feature>
<dbReference type="EMBL" id="QZCH01000002">
    <property type="protein sequence ID" value="RJG50607.1"/>
    <property type="molecule type" value="Genomic_DNA"/>
</dbReference>
<dbReference type="Pfam" id="PF00275">
    <property type="entry name" value="EPSP_synthase"/>
    <property type="match status" value="1"/>
</dbReference>
<evidence type="ECO:0000256" key="6">
    <source>
        <dbReference type="ARBA" id="ARBA00022960"/>
    </source>
</evidence>
<feature type="domain" description="Enolpyruvate transferase" evidence="14">
    <location>
        <begin position="7"/>
        <end position="406"/>
    </location>
</feature>
<keyword evidence="5 13" id="KW-0808">Transferase</keyword>
<organism evidence="15 16">
    <name type="scientific">Motilimonas pumila</name>
    <dbReference type="NCBI Taxonomy" id="2303987"/>
    <lineage>
        <taxon>Bacteria</taxon>
        <taxon>Pseudomonadati</taxon>
        <taxon>Pseudomonadota</taxon>
        <taxon>Gammaproteobacteria</taxon>
        <taxon>Alteromonadales</taxon>
        <taxon>Alteromonadales genera incertae sedis</taxon>
        <taxon>Motilimonas</taxon>
    </lineage>
</organism>
<dbReference type="HAMAP" id="MF_00111">
    <property type="entry name" value="MurA"/>
    <property type="match status" value="1"/>
</dbReference>
<feature type="binding site" evidence="13">
    <location>
        <position position="92"/>
    </location>
    <ligand>
        <name>UDP-N-acetyl-alpha-D-glucosamine</name>
        <dbReference type="ChEBI" id="CHEBI:57705"/>
    </ligand>
</feature>
<evidence type="ECO:0000256" key="7">
    <source>
        <dbReference type="ARBA" id="ARBA00022984"/>
    </source>
</evidence>
<dbReference type="EC" id="2.5.1.7" evidence="13"/>
<reference evidence="15 16" key="2">
    <citation type="submission" date="2019-01" db="EMBL/GenBank/DDBJ databases">
        <title>Motilimonas pumilus sp. nov., isolated from the gut of sea cucumber (Apostichopus japonicus).</title>
        <authorList>
            <person name="Wang F.-Q."/>
            <person name="Ren L.-H."/>
            <person name="Lin Y.-W."/>
            <person name="Sun G.-H."/>
            <person name="Du Z.-J."/>
            <person name="Zhao J.-X."/>
            <person name="Liu X.-J."/>
            <person name="Liu L.-J."/>
        </authorList>
    </citation>
    <scope>NUCLEOTIDE SEQUENCE [LARGE SCALE GENOMIC DNA]</scope>
    <source>
        <strain evidence="15 16">PLHSC7-2</strain>
    </source>
</reference>
<keyword evidence="4 13" id="KW-0132">Cell division</keyword>